<evidence type="ECO:0000313" key="1">
    <source>
        <dbReference type="EMBL" id="RZF53057.1"/>
    </source>
</evidence>
<proteinExistence type="predicted"/>
<dbReference type="Proteomes" id="UP000292110">
    <property type="component" value="Unassembled WGS sequence"/>
</dbReference>
<protein>
    <recommendedName>
        <fullName evidence="3">Type I restriction enzyme R protein N-terminal domain-containing protein</fullName>
    </recommendedName>
</protein>
<dbReference type="RefSeq" id="WP_130161942.1">
    <property type="nucleotide sequence ID" value="NZ_SGIM01000005.1"/>
</dbReference>
<organism evidence="1 2">
    <name type="scientific">Acinetobacter halotolerans</name>
    <dbReference type="NCBI Taxonomy" id="1752076"/>
    <lineage>
        <taxon>Bacteria</taxon>
        <taxon>Pseudomonadati</taxon>
        <taxon>Pseudomonadota</taxon>
        <taxon>Gammaproteobacteria</taxon>
        <taxon>Moraxellales</taxon>
        <taxon>Moraxellaceae</taxon>
        <taxon>Acinetobacter</taxon>
    </lineage>
</organism>
<keyword evidence="2" id="KW-1185">Reference proteome</keyword>
<name>A0A4Q6XJX7_9GAMM</name>
<accession>A0A4Q6XJX7</accession>
<reference evidence="1 2" key="1">
    <citation type="submission" date="2019-02" db="EMBL/GenBank/DDBJ databases">
        <title>The draft genome of Acinetobacter halotolerans strain JCM 31009.</title>
        <authorList>
            <person name="Qin J."/>
            <person name="Feng Y."/>
            <person name="Nemec A."/>
            <person name="Zong Z."/>
        </authorList>
    </citation>
    <scope>NUCLEOTIDE SEQUENCE [LARGE SCALE GENOMIC DNA]</scope>
    <source>
        <strain evidence="1 2">JCM 31009</strain>
    </source>
</reference>
<gene>
    <name evidence="1" type="ORF">EXE30_07975</name>
</gene>
<comment type="caution">
    <text evidence="1">The sequence shown here is derived from an EMBL/GenBank/DDBJ whole genome shotgun (WGS) entry which is preliminary data.</text>
</comment>
<evidence type="ECO:0008006" key="3">
    <source>
        <dbReference type="Google" id="ProtNLM"/>
    </source>
</evidence>
<sequence>MSELKVEEFSNGGSMSIGGYSKEKIKDLLSSAKTSLNNNDQELLILGGNEQSLVFRLGVYLHQQLEKDGAVALDSEYTKHAKNPKLLNERIIRPDLVIHQRGHDIHNLVVIECKRRAGYQSKKAKSDIDKLKKLTTQGFGYGYRVGVFLNFKNESVEATFIQNGEIVTGWEKVVL</sequence>
<evidence type="ECO:0000313" key="2">
    <source>
        <dbReference type="Proteomes" id="UP000292110"/>
    </source>
</evidence>
<dbReference type="AlphaFoldDB" id="A0A4Q6XJX7"/>
<dbReference type="EMBL" id="SGIM01000005">
    <property type="protein sequence ID" value="RZF53057.1"/>
    <property type="molecule type" value="Genomic_DNA"/>
</dbReference>